<feature type="transmembrane region" description="Helical" evidence="5">
    <location>
        <begin position="333"/>
        <end position="355"/>
    </location>
</feature>
<evidence type="ECO:0000313" key="6">
    <source>
        <dbReference type="EMBL" id="KAK4500925.1"/>
    </source>
</evidence>
<feature type="transmembrane region" description="Helical" evidence="5">
    <location>
        <begin position="296"/>
        <end position="321"/>
    </location>
</feature>
<keyword evidence="3 5" id="KW-1133">Transmembrane helix</keyword>
<sequence>MGILDNIRHRHASVDDNGAAPGNTAALSGADFKDTQIVGDVEASGSDSDRLSLEAKNEKEVQQHPDQVTDHAQRGIQKAEAAALVWSKKAIFAIYGWIWVCYFMLAFQAGVQNYVTVYAYSSFKNAPAINTAVILSQIIGGILRLPIAKLINVWGRAETFALFVGFYLLGMIILASSNGPDSYAAGYTLYWIGYDAIYLILDIFIADSFGLRNRALAFAFASTPFIITAFTTSFAAQSFLSNSVTGAGWRWAIGTFCITNFVTFMPLSVVFWFYTRKAIKMGVYKPSNSGRTTLQSIYHYFHEFGVPGAIILMAAFCLFLLPFSLQTYGRAPYGSATFIAMVVIGFCLFFVFAAWEKWFARVHFIRYDLLKERTILGSCMLALVLYMAFYGWDLNYYNYVLVDFALPLSLAGYMSQIYSVGSCFWGVLVGIFIYAVKYFKWLAFVVGLLFMILANGLRIYFTSYNAPIGYIIMAQIFNAFAGGTIVICNEMAVVAASDREGVPLMLSMLYLFNAVGGAIGQAISATIYSNTFPKSLRQVLPEDRWDKVTELYYGGYTTQIMFPPGTVERDASSFAWRQTQYYGSIFATCVLVLGIPAILLWKNYKVDKKQNKGTVL</sequence>
<dbReference type="SUPFAM" id="SSF103473">
    <property type="entry name" value="MFS general substrate transporter"/>
    <property type="match status" value="2"/>
</dbReference>
<comment type="caution">
    <text evidence="6">The sequence shown here is derived from an EMBL/GenBank/DDBJ whole genome shotgun (WGS) entry which is preliminary data.</text>
</comment>
<feature type="transmembrane region" description="Helical" evidence="5">
    <location>
        <begin position="90"/>
        <end position="108"/>
    </location>
</feature>
<feature type="transmembrane region" description="Helical" evidence="5">
    <location>
        <begin position="216"/>
        <end position="239"/>
    </location>
</feature>
<organism evidence="6 7">
    <name type="scientific">Zasmidium cellare</name>
    <name type="common">Wine cellar mold</name>
    <name type="synonym">Racodium cellare</name>
    <dbReference type="NCBI Taxonomy" id="395010"/>
    <lineage>
        <taxon>Eukaryota</taxon>
        <taxon>Fungi</taxon>
        <taxon>Dikarya</taxon>
        <taxon>Ascomycota</taxon>
        <taxon>Pezizomycotina</taxon>
        <taxon>Dothideomycetes</taxon>
        <taxon>Dothideomycetidae</taxon>
        <taxon>Mycosphaerellales</taxon>
        <taxon>Mycosphaerellaceae</taxon>
        <taxon>Zasmidium</taxon>
    </lineage>
</organism>
<evidence type="ECO:0000313" key="7">
    <source>
        <dbReference type="Proteomes" id="UP001305779"/>
    </source>
</evidence>
<protein>
    <recommendedName>
        <fullName evidence="8">Siderochrome-iron transporter</fullName>
    </recommendedName>
</protein>
<feature type="transmembrane region" description="Helical" evidence="5">
    <location>
        <begin position="441"/>
        <end position="461"/>
    </location>
</feature>
<feature type="transmembrane region" description="Helical" evidence="5">
    <location>
        <begin position="251"/>
        <end position="275"/>
    </location>
</feature>
<name>A0ABR0EID7_ZASCE</name>
<keyword evidence="4 5" id="KW-0472">Membrane</keyword>
<comment type="subcellular location">
    <subcellularLocation>
        <location evidence="1">Membrane</location>
        <topology evidence="1">Multi-pass membrane protein</topology>
    </subcellularLocation>
</comment>
<feature type="transmembrane region" description="Helical" evidence="5">
    <location>
        <begin position="467"/>
        <end position="488"/>
    </location>
</feature>
<dbReference type="InterPro" id="IPR036259">
    <property type="entry name" value="MFS_trans_sf"/>
</dbReference>
<feature type="transmembrane region" description="Helical" evidence="5">
    <location>
        <begin position="581"/>
        <end position="601"/>
    </location>
</feature>
<dbReference type="Proteomes" id="UP001305779">
    <property type="component" value="Unassembled WGS sequence"/>
</dbReference>
<dbReference type="Gene3D" id="1.20.1250.20">
    <property type="entry name" value="MFS general substrate transporter like domains"/>
    <property type="match status" value="2"/>
</dbReference>
<reference evidence="6 7" key="1">
    <citation type="journal article" date="2023" name="G3 (Bethesda)">
        <title>A chromosome-level genome assembly of Zasmidium syzygii isolated from banana leaves.</title>
        <authorList>
            <person name="van Westerhoven A.C."/>
            <person name="Mehrabi R."/>
            <person name="Talebi R."/>
            <person name="Steentjes M.B.F."/>
            <person name="Corcolon B."/>
            <person name="Chong P.A."/>
            <person name="Kema G.H.J."/>
            <person name="Seidl M.F."/>
        </authorList>
    </citation>
    <scope>NUCLEOTIDE SEQUENCE [LARGE SCALE GENOMIC DNA]</scope>
    <source>
        <strain evidence="6 7">P124</strain>
    </source>
</reference>
<keyword evidence="7" id="KW-1185">Reference proteome</keyword>
<feature type="transmembrane region" description="Helical" evidence="5">
    <location>
        <begin position="128"/>
        <end position="147"/>
    </location>
</feature>
<accession>A0ABR0EID7</accession>
<evidence type="ECO:0000256" key="3">
    <source>
        <dbReference type="ARBA" id="ARBA00022989"/>
    </source>
</evidence>
<dbReference type="PANTHER" id="PTHR23501:SF107">
    <property type="entry name" value="TRANSPORTER, PUTATIVE (AFU_ORTHOLOGUE AFUA_7G04730)-RELATED"/>
    <property type="match status" value="1"/>
</dbReference>
<feature type="transmembrane region" description="Helical" evidence="5">
    <location>
        <begin position="375"/>
        <end position="392"/>
    </location>
</feature>
<dbReference type="PANTHER" id="PTHR23501">
    <property type="entry name" value="MAJOR FACILITATOR SUPERFAMILY"/>
    <property type="match status" value="1"/>
</dbReference>
<feature type="transmembrane region" description="Helical" evidence="5">
    <location>
        <begin position="189"/>
        <end position="209"/>
    </location>
</feature>
<dbReference type="EMBL" id="JAXOVC010000006">
    <property type="protein sequence ID" value="KAK4500925.1"/>
    <property type="molecule type" value="Genomic_DNA"/>
</dbReference>
<gene>
    <name evidence="6" type="ORF">PRZ48_009117</name>
</gene>
<keyword evidence="2 5" id="KW-0812">Transmembrane</keyword>
<evidence type="ECO:0000256" key="4">
    <source>
        <dbReference type="ARBA" id="ARBA00023136"/>
    </source>
</evidence>
<feature type="transmembrane region" description="Helical" evidence="5">
    <location>
        <begin position="159"/>
        <end position="177"/>
    </location>
</feature>
<evidence type="ECO:0008006" key="8">
    <source>
        <dbReference type="Google" id="ProtNLM"/>
    </source>
</evidence>
<evidence type="ECO:0000256" key="1">
    <source>
        <dbReference type="ARBA" id="ARBA00004141"/>
    </source>
</evidence>
<feature type="transmembrane region" description="Helical" evidence="5">
    <location>
        <begin position="509"/>
        <end position="528"/>
    </location>
</feature>
<dbReference type="InterPro" id="IPR011701">
    <property type="entry name" value="MFS"/>
</dbReference>
<dbReference type="Pfam" id="PF07690">
    <property type="entry name" value="MFS_1"/>
    <property type="match status" value="1"/>
</dbReference>
<proteinExistence type="predicted"/>
<evidence type="ECO:0000256" key="5">
    <source>
        <dbReference type="SAM" id="Phobius"/>
    </source>
</evidence>
<evidence type="ECO:0000256" key="2">
    <source>
        <dbReference type="ARBA" id="ARBA00022692"/>
    </source>
</evidence>
<feature type="transmembrane region" description="Helical" evidence="5">
    <location>
        <begin position="412"/>
        <end position="434"/>
    </location>
</feature>